<keyword evidence="7 8" id="KW-0927">Auxin signaling pathway</keyword>
<evidence type="ECO:0000256" key="1">
    <source>
        <dbReference type="ARBA" id="ARBA00004123"/>
    </source>
</evidence>
<dbReference type="KEGG" id="adu:107475253"/>
<comment type="similarity">
    <text evidence="2 8">Belongs to the ARF family.</text>
</comment>
<dbReference type="SUPFAM" id="SSF101936">
    <property type="entry name" value="DNA-binding pseudobarrel domain"/>
    <property type="match status" value="1"/>
</dbReference>
<dbReference type="PANTHER" id="PTHR31384:SF94">
    <property type="entry name" value="AUXIN RESPONSE FACTOR 17"/>
    <property type="match status" value="1"/>
</dbReference>
<dbReference type="Proteomes" id="UP000515211">
    <property type="component" value="Chromosome 2"/>
</dbReference>
<dbReference type="Pfam" id="PF02362">
    <property type="entry name" value="B3"/>
    <property type="match status" value="1"/>
</dbReference>
<keyword evidence="11" id="KW-1185">Reference proteome</keyword>
<keyword evidence="3 8" id="KW-0805">Transcription regulation</keyword>
<protein>
    <recommendedName>
        <fullName evidence="8">Auxin response factor</fullName>
    </recommendedName>
</protein>
<dbReference type="GO" id="GO:0006355">
    <property type="term" value="P:regulation of DNA-templated transcription"/>
    <property type="evidence" value="ECO:0007669"/>
    <property type="project" value="InterPro"/>
</dbReference>
<evidence type="ECO:0000256" key="3">
    <source>
        <dbReference type="ARBA" id="ARBA00023015"/>
    </source>
</evidence>
<feature type="region of interest" description="Disordered" evidence="9">
    <location>
        <begin position="525"/>
        <end position="558"/>
    </location>
</feature>
<dbReference type="Gene3D" id="2.40.330.10">
    <property type="entry name" value="DNA-binding pseudobarrel domain"/>
    <property type="match status" value="1"/>
</dbReference>
<dbReference type="GO" id="GO:0009734">
    <property type="term" value="P:auxin-activated signaling pathway"/>
    <property type="evidence" value="ECO:0007669"/>
    <property type="project" value="UniProtKB-KW"/>
</dbReference>
<reference evidence="12" key="2">
    <citation type="submission" date="2025-08" db="UniProtKB">
        <authorList>
            <consortium name="RefSeq"/>
        </authorList>
    </citation>
    <scope>IDENTIFICATION</scope>
    <source>
        <tissue evidence="12">Whole plant</tissue>
    </source>
</reference>
<dbReference type="AlphaFoldDB" id="A0A9C6WFU5"/>
<dbReference type="InterPro" id="IPR015300">
    <property type="entry name" value="DNA-bd_pseudobarrel_sf"/>
</dbReference>
<dbReference type="PROSITE" id="PS50863">
    <property type="entry name" value="B3"/>
    <property type="match status" value="1"/>
</dbReference>
<dbReference type="InterPro" id="IPR044835">
    <property type="entry name" value="ARF_plant"/>
</dbReference>
<dbReference type="InterPro" id="IPR010525">
    <property type="entry name" value="ARF_dom"/>
</dbReference>
<sequence>MCWNLCARTIYSRPVIPCRVAAVNFFADPNTDEVFLKILLLPVTDGSAQDFLSPAVAAEGSGNGNGDDEKVESYAKILTRSDANNGGGFSVPRFCADLIFPPLNFEEDPPVQTLRITDLHGAVWEFRHIYRGTPRRHLFTSGWSKFVNSKKIISGDTVVFMKDSDGRMFVGIRRNMSPDDGISDGGLDWLSKIVGMDEGEKEKEEEDEEVMMEGFARNGKGRVSSASVAEAMELAAQNKPFEVVYYPSVGWGEFVVKAEDVDVKMNGILCSVGMRVKMARENYDSSRMTWFQGTVSGVTIPGEAQPWSGSPWRMLQITWDESEILKNVSPVSPWQVEFLSGTPSLPQVFPPTKKFRTADGSKIFSHEVEESSFSMTRLAIPDLAMGVLNQTLLMSSYGTPFPASIQGARHPLLSAPTCPIFPINPPLSIANSFENNIRPRLNAMLTLINLKAYLHITSLESYTYRLKAATQQSQQSGEDLTNGSVASIVDSDADWRETASAPYKNYIYRMGLFFASSLRTSMLRPSLGSTTSRAQGKRGFDAAGTGAPTQPSAPGSGI</sequence>
<keyword evidence="5 8" id="KW-0804">Transcription</keyword>
<dbReference type="GO" id="GO:0005634">
    <property type="term" value="C:nucleus"/>
    <property type="evidence" value="ECO:0007669"/>
    <property type="project" value="UniProtKB-SubCell"/>
</dbReference>
<comment type="subunit">
    <text evidence="8">Homodimers and heterodimers.</text>
</comment>
<evidence type="ECO:0000313" key="11">
    <source>
        <dbReference type="Proteomes" id="UP000515211"/>
    </source>
</evidence>
<dbReference type="InterPro" id="IPR003340">
    <property type="entry name" value="B3_DNA-bd"/>
</dbReference>
<dbReference type="Gene3D" id="2.30.30.1040">
    <property type="match status" value="1"/>
</dbReference>
<evidence type="ECO:0000256" key="6">
    <source>
        <dbReference type="ARBA" id="ARBA00023242"/>
    </source>
</evidence>
<dbReference type="GeneID" id="107475253"/>
<evidence type="ECO:0000313" key="12">
    <source>
        <dbReference type="RefSeq" id="XP_052113852.1"/>
    </source>
</evidence>
<dbReference type="SMART" id="SM01019">
    <property type="entry name" value="B3"/>
    <property type="match status" value="1"/>
</dbReference>
<evidence type="ECO:0000256" key="8">
    <source>
        <dbReference type="RuleBase" id="RU004561"/>
    </source>
</evidence>
<organism evidence="11 12">
    <name type="scientific">Arachis duranensis</name>
    <name type="common">Wild peanut</name>
    <dbReference type="NCBI Taxonomy" id="130453"/>
    <lineage>
        <taxon>Eukaryota</taxon>
        <taxon>Viridiplantae</taxon>
        <taxon>Streptophyta</taxon>
        <taxon>Embryophyta</taxon>
        <taxon>Tracheophyta</taxon>
        <taxon>Spermatophyta</taxon>
        <taxon>Magnoliopsida</taxon>
        <taxon>eudicotyledons</taxon>
        <taxon>Gunneridae</taxon>
        <taxon>Pentapetalae</taxon>
        <taxon>rosids</taxon>
        <taxon>fabids</taxon>
        <taxon>Fabales</taxon>
        <taxon>Fabaceae</taxon>
        <taxon>Papilionoideae</taxon>
        <taxon>50 kb inversion clade</taxon>
        <taxon>dalbergioids sensu lato</taxon>
        <taxon>Dalbergieae</taxon>
        <taxon>Pterocarpus clade</taxon>
        <taxon>Arachis</taxon>
    </lineage>
</organism>
<evidence type="ECO:0000256" key="4">
    <source>
        <dbReference type="ARBA" id="ARBA00023125"/>
    </source>
</evidence>
<accession>A0A9C6WFU5</accession>
<evidence type="ECO:0000256" key="2">
    <source>
        <dbReference type="ARBA" id="ARBA00007853"/>
    </source>
</evidence>
<name>A0A9C6WFU5_ARADU</name>
<evidence type="ECO:0000256" key="5">
    <source>
        <dbReference type="ARBA" id="ARBA00023163"/>
    </source>
</evidence>
<evidence type="ECO:0000256" key="7">
    <source>
        <dbReference type="ARBA" id="ARBA00023294"/>
    </source>
</evidence>
<keyword evidence="6 8" id="KW-0539">Nucleus</keyword>
<dbReference type="PANTHER" id="PTHR31384">
    <property type="entry name" value="AUXIN RESPONSE FACTOR 4-RELATED"/>
    <property type="match status" value="1"/>
</dbReference>
<evidence type="ECO:0000256" key="9">
    <source>
        <dbReference type="SAM" id="MobiDB-lite"/>
    </source>
</evidence>
<dbReference type="CDD" id="cd10017">
    <property type="entry name" value="B3_DNA"/>
    <property type="match status" value="1"/>
</dbReference>
<gene>
    <name evidence="12" type="primary">LOC107475253</name>
</gene>
<dbReference type="FunFam" id="2.40.330.10:FF:000001">
    <property type="entry name" value="Auxin response factor"/>
    <property type="match status" value="1"/>
</dbReference>
<feature type="domain" description="TF-B3" evidence="10">
    <location>
        <begin position="74"/>
        <end position="176"/>
    </location>
</feature>
<evidence type="ECO:0000259" key="10">
    <source>
        <dbReference type="PROSITE" id="PS50863"/>
    </source>
</evidence>
<keyword evidence="4 8" id="KW-0238">DNA-binding</keyword>
<feature type="compositionally biased region" description="Polar residues" evidence="9">
    <location>
        <begin position="547"/>
        <end position="558"/>
    </location>
</feature>
<proteinExistence type="inferred from homology"/>
<dbReference type="RefSeq" id="XP_052113852.1">
    <property type="nucleotide sequence ID" value="XM_052257892.1"/>
</dbReference>
<dbReference type="GO" id="GO:0003677">
    <property type="term" value="F:DNA binding"/>
    <property type="evidence" value="ECO:0007669"/>
    <property type="project" value="UniProtKB-KW"/>
</dbReference>
<comment type="function">
    <text evidence="8">Auxin response factors (ARFs) are transcriptional factors that bind specifically to the DNA sequence 5'-TGTCTC-3' found in the auxin-responsive promoter elements (AuxREs).</text>
</comment>
<dbReference type="Pfam" id="PF06507">
    <property type="entry name" value="ARF_AD"/>
    <property type="match status" value="1"/>
</dbReference>
<reference evidence="11" key="1">
    <citation type="journal article" date="2016" name="Nat. Genet.">
        <title>The genome sequences of Arachis duranensis and Arachis ipaensis, the diploid ancestors of cultivated peanut.</title>
        <authorList>
            <person name="Bertioli D.J."/>
            <person name="Cannon S.B."/>
            <person name="Froenicke L."/>
            <person name="Huang G."/>
            <person name="Farmer A.D."/>
            <person name="Cannon E.K."/>
            <person name="Liu X."/>
            <person name="Gao D."/>
            <person name="Clevenger J."/>
            <person name="Dash S."/>
            <person name="Ren L."/>
            <person name="Moretzsohn M.C."/>
            <person name="Shirasawa K."/>
            <person name="Huang W."/>
            <person name="Vidigal B."/>
            <person name="Abernathy B."/>
            <person name="Chu Y."/>
            <person name="Niederhuth C.E."/>
            <person name="Umale P."/>
            <person name="Araujo A.C."/>
            <person name="Kozik A."/>
            <person name="Kim K.D."/>
            <person name="Burow M.D."/>
            <person name="Varshney R.K."/>
            <person name="Wang X."/>
            <person name="Zhang X."/>
            <person name="Barkley N."/>
            <person name="Guimaraes P.M."/>
            <person name="Isobe S."/>
            <person name="Guo B."/>
            <person name="Liao B."/>
            <person name="Stalker H.T."/>
            <person name="Schmitz R.J."/>
            <person name="Scheffler B.E."/>
            <person name="Leal-Bertioli S.C."/>
            <person name="Xun X."/>
            <person name="Jackson S.A."/>
            <person name="Michelmore R."/>
            <person name="Ozias-Akins P."/>
        </authorList>
    </citation>
    <scope>NUCLEOTIDE SEQUENCE [LARGE SCALE GENOMIC DNA]</scope>
    <source>
        <strain evidence="11">cv. V14167</strain>
    </source>
</reference>
<comment type="subcellular location">
    <subcellularLocation>
        <location evidence="1 8">Nucleus</location>
    </subcellularLocation>
</comment>